<dbReference type="Proteomes" id="UP000217257">
    <property type="component" value="Chromosome"/>
</dbReference>
<accession>A0A250JHF7</accession>
<dbReference type="SMART" id="SM00458">
    <property type="entry name" value="RICIN"/>
    <property type="match status" value="1"/>
</dbReference>
<proteinExistence type="predicted"/>
<reference evidence="3 4" key="1">
    <citation type="submission" date="2017-06" db="EMBL/GenBank/DDBJ databases">
        <title>Sequencing and comparative analysis of myxobacterial genomes.</title>
        <authorList>
            <person name="Rupp O."/>
            <person name="Goesmann A."/>
            <person name="Sogaard-Andersen L."/>
        </authorList>
    </citation>
    <scope>NUCLEOTIDE SEQUENCE [LARGE SCALE GENOMIC DNA]</scope>
    <source>
        <strain evidence="3 4">DSM 52655</strain>
    </source>
</reference>
<dbReference type="RefSeq" id="WP_157758972.1">
    <property type="nucleotide sequence ID" value="NZ_CP022098.1"/>
</dbReference>
<dbReference type="InterPro" id="IPR035992">
    <property type="entry name" value="Ricin_B-like_lectins"/>
</dbReference>
<feature type="domain" description="Ricin B lectin" evidence="2">
    <location>
        <begin position="27"/>
        <end position="166"/>
    </location>
</feature>
<dbReference type="AlphaFoldDB" id="A0A250JHF7"/>
<dbReference type="CDD" id="cd00161">
    <property type="entry name" value="beta-trefoil_Ricin-like"/>
    <property type="match status" value="1"/>
</dbReference>
<feature type="chain" id="PRO_5013236313" description="Ricin B lectin domain-containing protein" evidence="1">
    <location>
        <begin position="26"/>
        <end position="169"/>
    </location>
</feature>
<evidence type="ECO:0000259" key="2">
    <source>
        <dbReference type="SMART" id="SM00458"/>
    </source>
</evidence>
<organism evidence="3 4">
    <name type="scientific">Cystobacter fuscus</name>
    <dbReference type="NCBI Taxonomy" id="43"/>
    <lineage>
        <taxon>Bacteria</taxon>
        <taxon>Pseudomonadati</taxon>
        <taxon>Myxococcota</taxon>
        <taxon>Myxococcia</taxon>
        <taxon>Myxococcales</taxon>
        <taxon>Cystobacterineae</taxon>
        <taxon>Archangiaceae</taxon>
        <taxon>Cystobacter</taxon>
    </lineage>
</organism>
<keyword evidence="1" id="KW-0732">Signal</keyword>
<feature type="signal peptide" evidence="1">
    <location>
        <begin position="1"/>
        <end position="25"/>
    </location>
</feature>
<dbReference type="InterPro" id="IPR000772">
    <property type="entry name" value="Ricin_B_lectin"/>
</dbReference>
<protein>
    <recommendedName>
        <fullName evidence="2">Ricin B lectin domain-containing protein</fullName>
    </recommendedName>
</protein>
<evidence type="ECO:0000313" key="3">
    <source>
        <dbReference type="EMBL" id="ATB42917.1"/>
    </source>
</evidence>
<sequence length="169" mass="17687">MMSRMLSVAVVAAMTTLGLSTSARAESTPLVITLKDSPQVMTLGGGPEGQEGAAVMLTPNKTQPGQGFSLKPVGKPEDKTFNIVSQANQLCVDVENGSREDGAAIIQKPCNGASCQVFRVSDRGADGHRELRNELSGKCLAASHGKSSGLIQAACTGQDNQRFRISPSR</sequence>
<dbReference type="PROSITE" id="PS50231">
    <property type="entry name" value="RICIN_B_LECTIN"/>
    <property type="match status" value="1"/>
</dbReference>
<evidence type="ECO:0000256" key="1">
    <source>
        <dbReference type="SAM" id="SignalP"/>
    </source>
</evidence>
<name>A0A250JHF7_9BACT</name>
<dbReference type="EMBL" id="CP022098">
    <property type="protein sequence ID" value="ATB42917.1"/>
    <property type="molecule type" value="Genomic_DNA"/>
</dbReference>
<dbReference type="Pfam" id="PF14200">
    <property type="entry name" value="RicinB_lectin_2"/>
    <property type="match status" value="1"/>
</dbReference>
<dbReference type="KEGG" id="cfus:CYFUS_008396"/>
<evidence type="ECO:0000313" key="4">
    <source>
        <dbReference type="Proteomes" id="UP000217257"/>
    </source>
</evidence>
<gene>
    <name evidence="3" type="ORF">CYFUS_008396</name>
</gene>
<dbReference type="SUPFAM" id="SSF50370">
    <property type="entry name" value="Ricin B-like lectins"/>
    <property type="match status" value="1"/>
</dbReference>
<dbReference type="Gene3D" id="2.80.10.50">
    <property type="match status" value="1"/>
</dbReference>